<dbReference type="Proteomes" id="UP000046392">
    <property type="component" value="Unplaced"/>
</dbReference>
<organism evidence="3 4">
    <name type="scientific">Strongyloides papillosus</name>
    <name type="common">Intestinal threadworm</name>
    <dbReference type="NCBI Taxonomy" id="174720"/>
    <lineage>
        <taxon>Eukaryota</taxon>
        <taxon>Metazoa</taxon>
        <taxon>Ecdysozoa</taxon>
        <taxon>Nematoda</taxon>
        <taxon>Chromadorea</taxon>
        <taxon>Rhabditida</taxon>
        <taxon>Tylenchina</taxon>
        <taxon>Panagrolaimomorpha</taxon>
        <taxon>Strongyloidoidea</taxon>
        <taxon>Strongyloididae</taxon>
        <taxon>Strongyloides</taxon>
    </lineage>
</organism>
<feature type="coiled-coil region" evidence="1">
    <location>
        <begin position="641"/>
        <end position="703"/>
    </location>
</feature>
<dbReference type="CDD" id="cd00303">
    <property type="entry name" value="retropepsin_like"/>
    <property type="match status" value="1"/>
</dbReference>
<dbReference type="InterPro" id="IPR021109">
    <property type="entry name" value="Peptidase_aspartic_dom_sf"/>
</dbReference>
<evidence type="ECO:0000256" key="1">
    <source>
        <dbReference type="SAM" id="Coils"/>
    </source>
</evidence>
<feature type="region of interest" description="Disordered" evidence="2">
    <location>
        <begin position="314"/>
        <end position="341"/>
    </location>
</feature>
<dbReference type="AlphaFoldDB" id="A0A0N5BDV1"/>
<protein>
    <submittedName>
        <fullName evidence="4">Peptidase A2 domain-containing protein</fullName>
    </submittedName>
</protein>
<dbReference type="STRING" id="174720.A0A0N5BDV1"/>
<evidence type="ECO:0000313" key="4">
    <source>
        <dbReference type="WBParaSite" id="SPAL_0000417900.1"/>
    </source>
</evidence>
<dbReference type="Gene3D" id="2.40.70.10">
    <property type="entry name" value="Acid Proteases"/>
    <property type="match status" value="1"/>
</dbReference>
<keyword evidence="1" id="KW-0175">Coiled coil</keyword>
<dbReference type="WBParaSite" id="SPAL_0000417900.1">
    <property type="protein sequence ID" value="SPAL_0000417900.1"/>
    <property type="gene ID" value="SPAL_0000417900"/>
</dbReference>
<accession>A0A0N5BDV1</accession>
<reference evidence="4" key="1">
    <citation type="submission" date="2017-02" db="UniProtKB">
        <authorList>
            <consortium name="WormBaseParasite"/>
        </authorList>
    </citation>
    <scope>IDENTIFICATION</scope>
</reference>
<proteinExistence type="predicted"/>
<name>A0A0N5BDV1_STREA</name>
<dbReference type="SUPFAM" id="SSF50630">
    <property type="entry name" value="Acid proteases"/>
    <property type="match status" value="1"/>
</dbReference>
<sequence length="1175" mass="133745">MLTRIFKRQTSTKEAPERAAFEGAFGSMKRSWLAEQKAAKGFSPEEQAQISFKQKNELQKLVKLFGLGNEPFISEYSVPLLTEQDIEIELPAHERELDDILRKEIGKIVSYLRNFSITGVERYIDTIEKALLSLGKNISRTKVLDNLASGYAPTLLSKENGMVRSYYEQVIHNKDPPTQLSLTEVLREMVELMTLDGHRTRIGTSIKPSRQHNMAIGTFIKNFEKYILRIDGIRMDSLEMSENAPLNNERRQQFVNGLDNALRILVTQPAYQAEWHAFTQSYIDGFARLYPHRPLFENRPFKKHSSRNRFTHDIKNSHYGTRCPPPNDGHPKRTFTNSKLSENKPTYTPTFLKTNKPNLGNNISGSFDNKRRFNNFKNKNKKPSHFHKINSIETTLQQQSEALSSLTRRLFLFDKPKTTLGLLAIFTLISPALGWQCETLPPFNPSIYKQNDYSLSKFSVIETSLENDICIPVKYQPAYMLGNIIIDRDPASHKETLVSTYPQENCKPIEVYSKHTTGDLFLVKRSESGPGDHDFMMIMSIYTYHHAFNLSCPIETEVEKRLPAGKRLPDSPINKKRKRRPSSTDGSDSECPVVLPDHQATTEAQEEKLLSDITTLENEKRTLVGQYGTLNTHYKETMAALETVKNDNKATTEQLAQARIDITNLEARIKNTNRQFAEGHQEIDEAKQNMENQKQQHLGSQNAALHLQASHQDQLSRLRDSHAKDIATLTDKHEKFLKNDKEKLTKQHEKAISTAIAVEQARCQKQRDTDVTTWKKEKQVFESTCRLNQDNELRTMKDIFNKQFEELKAALQPIKEEAMETDTESKLLKKIEEQSEIIISLRQALQIKQDVATQETQKDADPELCSAYNNFVTFITHVKNLKITDALRTVPNSIASLITFLFTLLGTKLVNHSKYTPFFNRNRSTTTTNRHSTELQIIQPTSTWRFGDGPLLASVNSILHEALPKIVLFVNHTPILTLVDTGASINVISSRIFRQLPSTTVLEVSCNDATATSANETKLLLSQKAVIKLPIDSATYTITCYVSPKIDHDLILGRPGLEAIGDLKISWAKDAIQIGEHNLQLRNTYLIALDEEVILEPRSHNILTPSIRHAPPSIEKEHVFLIFDPHIKRTSALITYQQVNPVFDNKINLLIDNCGNNPVKLPRNTILGHVALVEK</sequence>
<evidence type="ECO:0000256" key="2">
    <source>
        <dbReference type="SAM" id="MobiDB-lite"/>
    </source>
</evidence>
<evidence type="ECO:0000313" key="3">
    <source>
        <dbReference type="Proteomes" id="UP000046392"/>
    </source>
</evidence>
<keyword evidence="3" id="KW-1185">Reference proteome</keyword>
<feature type="region of interest" description="Disordered" evidence="2">
    <location>
        <begin position="563"/>
        <end position="594"/>
    </location>
</feature>